<dbReference type="HOGENOM" id="CLU_058865_1_0_1"/>
<evidence type="ECO:0000313" key="2">
    <source>
        <dbReference type="Proteomes" id="UP000001072"/>
    </source>
</evidence>
<dbReference type="AlphaFoldDB" id="F4R9D8"/>
<evidence type="ECO:0000313" key="1">
    <source>
        <dbReference type="EMBL" id="EGG10969.1"/>
    </source>
</evidence>
<dbReference type="RefSeq" id="XP_007405571.1">
    <property type="nucleotide sequence ID" value="XM_007405509.1"/>
</dbReference>
<keyword evidence="2" id="KW-1185">Reference proteome</keyword>
<protein>
    <submittedName>
        <fullName evidence="1">Uncharacterized protein</fullName>
    </submittedName>
</protein>
<reference evidence="2" key="1">
    <citation type="journal article" date="2011" name="Proc. Natl. Acad. Sci. U.S.A.">
        <title>Obligate biotrophy features unraveled by the genomic analysis of rust fungi.</title>
        <authorList>
            <person name="Duplessis S."/>
            <person name="Cuomo C.A."/>
            <person name="Lin Y.-C."/>
            <person name="Aerts A."/>
            <person name="Tisserant E."/>
            <person name="Veneault-Fourrey C."/>
            <person name="Joly D.L."/>
            <person name="Hacquard S."/>
            <person name="Amselem J."/>
            <person name="Cantarel B.L."/>
            <person name="Chiu R."/>
            <person name="Coutinho P.M."/>
            <person name="Feau N."/>
            <person name="Field M."/>
            <person name="Frey P."/>
            <person name="Gelhaye E."/>
            <person name="Goldberg J."/>
            <person name="Grabherr M.G."/>
            <person name="Kodira C.D."/>
            <person name="Kohler A."/>
            <person name="Kuees U."/>
            <person name="Lindquist E.A."/>
            <person name="Lucas S.M."/>
            <person name="Mago R."/>
            <person name="Mauceli E."/>
            <person name="Morin E."/>
            <person name="Murat C."/>
            <person name="Pangilinan J.L."/>
            <person name="Park R."/>
            <person name="Pearson M."/>
            <person name="Quesneville H."/>
            <person name="Rouhier N."/>
            <person name="Sakthikumar S."/>
            <person name="Salamov A.A."/>
            <person name="Schmutz J."/>
            <person name="Selles B."/>
            <person name="Shapiro H."/>
            <person name="Tanguay P."/>
            <person name="Tuskan G.A."/>
            <person name="Henrissat B."/>
            <person name="Van de Peer Y."/>
            <person name="Rouze P."/>
            <person name="Ellis J.G."/>
            <person name="Dodds P.N."/>
            <person name="Schein J.E."/>
            <person name="Zhong S."/>
            <person name="Hamelin R.C."/>
            <person name="Grigoriev I.V."/>
            <person name="Szabo L.J."/>
            <person name="Martin F."/>
        </authorList>
    </citation>
    <scope>NUCLEOTIDE SEQUENCE [LARGE SCALE GENOMIC DNA]</scope>
    <source>
        <strain evidence="2">98AG31 / pathotype 3-4-7</strain>
    </source>
</reference>
<dbReference type="InParanoid" id="F4R9D8"/>
<dbReference type="GeneID" id="18936224"/>
<dbReference type="VEuPathDB" id="FungiDB:MELLADRAFT_92372"/>
<accession>F4R9D8</accession>
<sequence length="354" mass="40547">MQTSICNAARSSHHWKKGAAPTSLKALNASVYDTLPKPTEAICHSLATFTRFLVGYNKSTKAYPPGPTVDERCHLRPLTQAEIMSDRQVFLTEPVTVDNGVPEAPLDRFKMFAQNDLRRHGINRLTFDWAKADRDIWNRTMAIFVVKHWQYAKSQGALKQSVDSAHNTESNCIGIVLRWIRGRTVEIRQERQSDDKYRKKETRRKKRVLFKYRCDSLSRLLLAAKIDQQASDILPHHDCCSETEWEPENTHYPSVGLIWRSPQYTKVLHQIDKLSYKYSSSTQGPLLASQRFDQCRTSATHNDPKAAVCPGLPENCYEPTFLAYLTPEEKTALRIKPVSSWINTLPNQIQNFAV</sequence>
<organism evidence="2">
    <name type="scientific">Melampsora larici-populina (strain 98AG31 / pathotype 3-4-7)</name>
    <name type="common">Poplar leaf rust fungus</name>
    <dbReference type="NCBI Taxonomy" id="747676"/>
    <lineage>
        <taxon>Eukaryota</taxon>
        <taxon>Fungi</taxon>
        <taxon>Dikarya</taxon>
        <taxon>Basidiomycota</taxon>
        <taxon>Pucciniomycotina</taxon>
        <taxon>Pucciniomycetes</taxon>
        <taxon>Pucciniales</taxon>
        <taxon>Melampsoraceae</taxon>
        <taxon>Melampsora</taxon>
    </lineage>
</organism>
<dbReference type="Proteomes" id="UP000001072">
    <property type="component" value="Unassembled WGS sequence"/>
</dbReference>
<name>F4R9D8_MELLP</name>
<proteinExistence type="predicted"/>
<dbReference type="KEGG" id="mlr:MELLADRAFT_92372"/>
<gene>
    <name evidence="1" type="ORF">MELLADRAFT_92372</name>
</gene>
<dbReference type="EMBL" id="GL883093">
    <property type="protein sequence ID" value="EGG10969.1"/>
    <property type="molecule type" value="Genomic_DNA"/>
</dbReference>
<dbReference type="OrthoDB" id="3224221at2759"/>